<evidence type="ECO:0000256" key="2">
    <source>
        <dbReference type="ARBA" id="ARBA00022448"/>
    </source>
</evidence>
<evidence type="ECO:0000256" key="13">
    <source>
        <dbReference type="SAM" id="MobiDB-lite"/>
    </source>
</evidence>
<organism evidence="17 18">
    <name type="scientific">Adineta ricciae</name>
    <name type="common">Rotifer</name>
    <dbReference type="NCBI Taxonomy" id="249248"/>
    <lineage>
        <taxon>Eukaryota</taxon>
        <taxon>Metazoa</taxon>
        <taxon>Spiralia</taxon>
        <taxon>Gnathifera</taxon>
        <taxon>Rotifera</taxon>
        <taxon>Eurotatoria</taxon>
        <taxon>Bdelloidea</taxon>
        <taxon>Adinetida</taxon>
        <taxon>Adinetidae</taxon>
        <taxon>Adineta</taxon>
    </lineage>
</organism>
<feature type="compositionally biased region" description="Low complexity" evidence="13">
    <location>
        <begin position="1198"/>
        <end position="1207"/>
    </location>
</feature>
<evidence type="ECO:0000256" key="11">
    <source>
        <dbReference type="PIRSR" id="PIRSR602077-1"/>
    </source>
</evidence>
<feature type="transmembrane region" description="Helical" evidence="14">
    <location>
        <begin position="1353"/>
        <end position="1375"/>
    </location>
</feature>
<evidence type="ECO:0000256" key="6">
    <source>
        <dbReference type="ARBA" id="ARBA00022989"/>
    </source>
</evidence>
<keyword evidence="3 14" id="KW-0812">Transmembrane</keyword>
<feature type="binding site" evidence="11">
    <location>
        <position position="1539"/>
    </location>
    <ligand>
        <name>Ca(2+)</name>
        <dbReference type="ChEBI" id="CHEBI:29108"/>
    </ligand>
</feature>
<dbReference type="Gene3D" id="1.10.287.70">
    <property type="match status" value="4"/>
</dbReference>
<feature type="transmembrane region" description="Helical" evidence="14">
    <location>
        <begin position="743"/>
        <end position="768"/>
    </location>
</feature>
<dbReference type="Gene3D" id="1.20.120.350">
    <property type="entry name" value="Voltage-gated potassium channels. Chain C"/>
    <property type="match status" value="4"/>
</dbReference>
<dbReference type="Pfam" id="PF00520">
    <property type="entry name" value="Ion_trans"/>
    <property type="match status" value="4"/>
</dbReference>
<feature type="transmembrane region" description="Helical" evidence="14">
    <location>
        <begin position="886"/>
        <end position="907"/>
    </location>
</feature>
<dbReference type="GO" id="GO:0005891">
    <property type="term" value="C:voltage-gated calcium channel complex"/>
    <property type="evidence" value="ECO:0007669"/>
    <property type="project" value="InterPro"/>
</dbReference>
<evidence type="ECO:0000313" key="17">
    <source>
        <dbReference type="EMBL" id="CAF1157891.1"/>
    </source>
</evidence>
<dbReference type="InterPro" id="IPR000873">
    <property type="entry name" value="AMP-dep_synth/lig_dom"/>
</dbReference>
<comment type="similarity">
    <text evidence="12">Belongs to the calcium channel alpha-1 subunit (TC 1.A.1.11) family.</text>
</comment>
<proteinExistence type="inferred from homology"/>
<dbReference type="GO" id="GO:0070509">
    <property type="term" value="P:calcium ion import"/>
    <property type="evidence" value="ECO:0007669"/>
    <property type="project" value="TreeGrafter"/>
</dbReference>
<dbReference type="InterPro" id="IPR005821">
    <property type="entry name" value="Ion_trans_dom"/>
</dbReference>
<accession>A0A814TD32</accession>
<dbReference type="FunFam" id="1.20.120.350:FF:000009">
    <property type="entry name" value="Voltage-dependent T-type calcium channel subunit alpha"/>
    <property type="match status" value="1"/>
</dbReference>
<dbReference type="InterPro" id="IPR042099">
    <property type="entry name" value="ANL_N_sf"/>
</dbReference>
<dbReference type="FunFam" id="1.20.120.350:FF:000072">
    <property type="entry name" value="Voltage-dependent T-type calcium channel subunit alpha"/>
    <property type="match status" value="1"/>
</dbReference>
<keyword evidence="8 14" id="KW-0472">Membrane</keyword>
<feature type="transmembrane region" description="Helical" evidence="14">
    <location>
        <begin position="1781"/>
        <end position="1800"/>
    </location>
</feature>
<dbReference type="FunFam" id="1.10.287.70:FF:000117">
    <property type="entry name" value="Voltage-gated Ca2+ channel, alpha subunit"/>
    <property type="match status" value="1"/>
</dbReference>
<feature type="domain" description="Ion transport" evidence="16">
    <location>
        <begin position="1320"/>
        <end position="1599"/>
    </location>
</feature>
<feature type="domain" description="Ion transport" evidence="16">
    <location>
        <begin position="446"/>
        <end position="779"/>
    </location>
</feature>
<feature type="domain" description="AMP-dependent synthetase/ligase" evidence="15">
    <location>
        <begin position="12"/>
        <end position="304"/>
    </location>
</feature>
<dbReference type="Proteomes" id="UP000663852">
    <property type="component" value="Unassembled WGS sequence"/>
</dbReference>
<feature type="transmembrane region" description="Helical" evidence="14">
    <location>
        <begin position="1867"/>
        <end position="1889"/>
    </location>
</feature>
<protein>
    <submittedName>
        <fullName evidence="17">Uncharacterized protein</fullName>
    </submittedName>
</protein>
<keyword evidence="12" id="KW-0107">Calcium channel</keyword>
<feature type="domain" description="Ion transport" evidence="16">
    <location>
        <begin position="884"/>
        <end position="1147"/>
    </location>
</feature>
<dbReference type="Pfam" id="PF00501">
    <property type="entry name" value="AMP-binding"/>
    <property type="match status" value="1"/>
</dbReference>
<evidence type="ECO:0000256" key="12">
    <source>
        <dbReference type="RuleBase" id="RU003808"/>
    </source>
</evidence>
<dbReference type="GO" id="GO:0043005">
    <property type="term" value="C:neuron projection"/>
    <property type="evidence" value="ECO:0007669"/>
    <property type="project" value="TreeGrafter"/>
</dbReference>
<feature type="transmembrane region" description="Helical" evidence="14">
    <location>
        <begin position="1115"/>
        <end position="1138"/>
    </location>
</feature>
<dbReference type="FunFam" id="1.20.120.350:FF:000008">
    <property type="entry name" value="Voltage-dependent T-type calcium channel subunit alpha"/>
    <property type="match status" value="1"/>
</dbReference>
<dbReference type="OrthoDB" id="416585at2759"/>
<feature type="binding site" evidence="11">
    <location>
        <position position="1097"/>
    </location>
    <ligand>
        <name>Ca(2+)</name>
        <dbReference type="ChEBI" id="CHEBI:29108"/>
    </ligand>
</feature>
<dbReference type="GO" id="GO:0001518">
    <property type="term" value="C:voltage-gated sodium channel complex"/>
    <property type="evidence" value="ECO:0007669"/>
    <property type="project" value="TreeGrafter"/>
</dbReference>
<dbReference type="PANTHER" id="PTHR10037:SF230">
    <property type="entry name" value="CA[2+]-CHANNEL PROTEIN ALPHA[[1]] SUBUNIT T, ISOFORM F"/>
    <property type="match status" value="1"/>
</dbReference>
<feature type="transmembrane region" description="Helical" evidence="14">
    <location>
        <begin position="1680"/>
        <end position="1703"/>
    </location>
</feature>
<evidence type="ECO:0000256" key="14">
    <source>
        <dbReference type="SAM" id="Phobius"/>
    </source>
</evidence>
<keyword evidence="11" id="KW-0479">Metal-binding</keyword>
<keyword evidence="2" id="KW-0813">Transport</keyword>
<evidence type="ECO:0000256" key="7">
    <source>
        <dbReference type="ARBA" id="ARBA00023065"/>
    </source>
</evidence>
<dbReference type="InterPro" id="IPR002077">
    <property type="entry name" value="VDCCAlpha1"/>
</dbReference>
<dbReference type="PRINTS" id="PR00167">
    <property type="entry name" value="CACHANNEL"/>
</dbReference>
<dbReference type="EMBL" id="CAJNOJ010000123">
    <property type="protein sequence ID" value="CAF1157891.1"/>
    <property type="molecule type" value="Genomic_DNA"/>
</dbReference>
<evidence type="ECO:0000256" key="5">
    <source>
        <dbReference type="ARBA" id="ARBA00022882"/>
    </source>
</evidence>
<feature type="region of interest" description="Disordered" evidence="13">
    <location>
        <begin position="1176"/>
        <end position="1207"/>
    </location>
</feature>
<evidence type="ECO:0000259" key="15">
    <source>
        <dbReference type="Pfam" id="PF00501"/>
    </source>
</evidence>
<feature type="transmembrane region" description="Helical" evidence="14">
    <location>
        <begin position="1007"/>
        <end position="1029"/>
    </location>
</feature>
<keyword evidence="7" id="KW-0406">Ion transport</keyword>
<dbReference type="SUPFAM" id="SSF56801">
    <property type="entry name" value="Acetyl-CoA synthetase-like"/>
    <property type="match status" value="1"/>
</dbReference>
<dbReference type="SUPFAM" id="SSF81324">
    <property type="entry name" value="Voltage-gated potassium channels"/>
    <property type="match status" value="4"/>
</dbReference>
<keyword evidence="11 12" id="KW-0106">Calcium</keyword>
<dbReference type="GO" id="GO:0086010">
    <property type="term" value="P:membrane depolarization during action potential"/>
    <property type="evidence" value="ECO:0007669"/>
    <property type="project" value="TreeGrafter"/>
</dbReference>
<feature type="transmembrane region" description="Helical" evidence="14">
    <location>
        <begin position="919"/>
        <end position="937"/>
    </location>
</feature>
<dbReference type="GO" id="GO:0005248">
    <property type="term" value="F:voltage-gated sodium channel activity"/>
    <property type="evidence" value="ECO:0007669"/>
    <property type="project" value="TreeGrafter"/>
</dbReference>
<reference evidence="17" key="1">
    <citation type="submission" date="2021-02" db="EMBL/GenBank/DDBJ databases">
        <authorList>
            <person name="Nowell W R."/>
        </authorList>
    </citation>
    <scope>NUCLEOTIDE SEQUENCE</scope>
</reference>
<dbReference type="InterPro" id="IPR027359">
    <property type="entry name" value="Volt_channel_dom_sf"/>
</dbReference>
<evidence type="ECO:0000256" key="3">
    <source>
        <dbReference type="ARBA" id="ARBA00022692"/>
    </source>
</evidence>
<keyword evidence="10" id="KW-0407">Ion channel</keyword>
<sequence>MMSSSKNILDMFFEVAHASPNQIAIELSEQTWTYDELLTNVIRLAQYLRIKKGEIVYQYVDRSLEMVCGLLAIMYSGGAYCPLNPTDSSAHIRTLTESISSRYVLVHENTYRRFSTMIQRNIFMINIERILLTENSKLNMMKPESIKNDNPSFVVFSSDVNKRSIGIIHTHASLVANLQHIIQWESRFGDNVFQVVESSWIIHLFEILIPLIVIRSGTLVLLPPEDSFNLARFCKTIQNKQITVLFIDPFSIEPLLEYLESHDQPERGLLRNVRILWTLDGSVKAQYQSQISSFAPQARLYSMYKTIARERENELPQNLPRMIRYSSSPWIADRPDEFQRLNDHRCSLPLPYTNDTYCLKMGRPWSKTKNHLVPMKERKHPKTSVSFSDEAPGVRESDYFLNTDRISAVSIDSDTLPFPGLRKTAFCCFNQTTFPRYQCLKLVSSPWFERFTLFVILLNCITLGMYQPCPSNAGLDSSNTCSANLCFYLRIMDQCIFAYFTFEMFIRIVAMGFIGKDSYLAESWNRLDCFIVITGWIELLLPGDNLSLSSIRTVRVLRPLRAINTIPSMRILVMLLLDTLPMLGNVLLLYFFLFAIFGIIAVQLWKGVLRNRCFLQLNSSVISHYYPIDETFSFHPFYVPTDDRAFICSNSFAVGVNRCSDIPKYHQENVTCTLGLNSLLNQTSAGCINWNQYYQTCASSDENPYSGAINFDNIVSAWLAIFQIVSLENWVEIMYYIQDAHSFWNWIYFLALTIIGSFFMMNICLAVISAQFSVTKKRETQLMAAERERFLQSTNSISSSIDQKSCWEVIMIHIERFFKRLLRRKNKKAQGNHAENNVSDRIQSSSELIVHDGSHRNKERQHESQDSSCCSSPCRRILARYVHSKYFELIIFCAIIINTLSMSVEYHGQPQRLTNILEHVNYVFVALFTIEMILKILADGCWTYVKSPLNIFDCTIVIISLVELYGAQNSGLSVLRTFRLLRVLKLAQFTPTLRKQFLVMMKTLDNVATFLLLLLLFVFIFSVLGMHLFGGQFCTIQGFNKTSRQQFTMNCRCCTCVEVATLKNSSDFKDVTCEFDRPNFDTLRGALLTVFQILTQEDWNEVLYKAMEKTGSWSALYFIALMIFGNYVLLNLLVAILVEGFVNEKENEVPGEIVVDSAQDDFIQLSNVLQHTMSPYFDHSSTSSPDEYLTAPGSNTGEESSSESPSLQLQSSLADISLSMDDSSSTSSYATVENTKTHADRVDVLLPIHEEASFRSSHSDPKRIKNEDYSHNPKNSESCCSCYSRLGFFSCFRKRHNYSLYLFSPTNRFRIALQQLTEEKSFDTLVLICIGLNCITLAMERPSIAPHSLERKFLTWGNYVFTVVFTIEMIIKILADGLVIGRNTYLRNNWNRMDGFLVLISIVDLIIANRSSLSTTMNSNTTSRILGILRVLRILRALRPLRLINRAPGLKLVIESLLSSIKPIGNVIVICCVFFVIFGILGVQLFKGQFYHCDGPQADTVTTKQECLSLPEHHWINQQYNFDNLFQALLTLFVLSSKDAWVSIMYNGIDAVGVDMQPKRNHSEGKFVYFVAFILMVGFFVVNVFVGVIVENFQSCREELESQQEAQTAINRQKELEYQQIELCELEESKRFSPWRKHLFDLCKSKAFDITIAIVIVLNVITMSVEFYQMPMWLEKFLEYCNYLFTFIFFMEFLLKIIAFGISQYFRDNWNRFDAFVVFLSIIGIVIDKMNHKSVLPINPTLIRVMRLLRIARILRLLKMAKGIQALIDTVIEAFPQVGNLSLLFFLIFFIFAALGVELFGKIHCTDEQPCEGLNKHANFQNFGVALLTLYRVATGDNWNAIMTDTMRQDESMDEEKSSLVMIISPIYFVIFVLSTQFVLVNLVVAVLLKKLEDSAKKIEDEQRSLLTREERNVA</sequence>
<keyword evidence="4" id="KW-0677">Repeat</keyword>
<keyword evidence="12" id="KW-0109">Calcium transport</keyword>
<evidence type="ECO:0000256" key="10">
    <source>
        <dbReference type="ARBA" id="ARBA00023303"/>
    </source>
</evidence>
<feature type="transmembrane region" description="Helical" evidence="14">
    <location>
        <begin position="1567"/>
        <end position="1590"/>
    </location>
</feature>
<dbReference type="PANTHER" id="PTHR10037">
    <property type="entry name" value="VOLTAGE-GATED CATION CHANNEL CALCIUM AND SODIUM"/>
    <property type="match status" value="1"/>
</dbReference>
<evidence type="ECO:0000256" key="9">
    <source>
        <dbReference type="ARBA" id="ARBA00023180"/>
    </source>
</evidence>
<dbReference type="GO" id="GO:0046872">
    <property type="term" value="F:metal ion binding"/>
    <property type="evidence" value="ECO:0007669"/>
    <property type="project" value="UniProtKB-KW"/>
</dbReference>
<feature type="transmembrane region" description="Helical" evidence="14">
    <location>
        <begin position="582"/>
        <end position="605"/>
    </location>
</feature>
<dbReference type="GO" id="GO:0008332">
    <property type="term" value="F:low voltage-gated calcium channel activity"/>
    <property type="evidence" value="ECO:0007669"/>
    <property type="project" value="TreeGrafter"/>
</dbReference>
<feature type="compositionally biased region" description="Polar residues" evidence="13">
    <location>
        <begin position="1176"/>
        <end position="1185"/>
    </location>
</feature>
<keyword evidence="6 14" id="KW-1133">Transmembrane helix</keyword>
<dbReference type="FunFam" id="1.10.287.70:FF:000032">
    <property type="entry name" value="Voltage-dependent T-type calcium channel subunit alpha"/>
    <property type="match status" value="1"/>
</dbReference>
<evidence type="ECO:0000256" key="1">
    <source>
        <dbReference type="ARBA" id="ARBA00004141"/>
    </source>
</evidence>
<evidence type="ECO:0000313" key="18">
    <source>
        <dbReference type="Proteomes" id="UP000663852"/>
    </source>
</evidence>
<feature type="transmembrane region" description="Helical" evidence="14">
    <location>
        <begin position="1395"/>
        <end position="1413"/>
    </location>
</feature>
<evidence type="ECO:0000256" key="8">
    <source>
        <dbReference type="ARBA" id="ARBA00023136"/>
    </source>
</evidence>
<feature type="transmembrane region" description="Helical" evidence="14">
    <location>
        <begin position="715"/>
        <end position="737"/>
    </location>
</feature>
<comment type="subcellular location">
    <subcellularLocation>
        <location evidence="1 12">Membrane</location>
        <topology evidence="1 12">Multi-pass membrane protein</topology>
    </subcellularLocation>
</comment>
<dbReference type="InterPro" id="IPR043203">
    <property type="entry name" value="VGCC_Ca_Na"/>
</dbReference>
<feature type="transmembrane region" description="Helical" evidence="14">
    <location>
        <begin position="1464"/>
        <end position="1486"/>
    </location>
</feature>
<comment type="caution">
    <text evidence="17">The sequence shown here is derived from an EMBL/GenBank/DDBJ whole genome shotgun (WGS) entry which is preliminary data.</text>
</comment>
<dbReference type="Gene3D" id="3.40.50.12780">
    <property type="entry name" value="N-terminal domain of ligase-like"/>
    <property type="match status" value="1"/>
</dbReference>
<feature type="binding site" evidence="11">
    <location>
        <position position="728"/>
    </location>
    <ligand>
        <name>Ca(2+)</name>
        <dbReference type="ChEBI" id="CHEBI:29108"/>
    </ligand>
</feature>
<keyword evidence="5 12" id="KW-0851">Voltage-gated channel</keyword>
<evidence type="ECO:0000256" key="4">
    <source>
        <dbReference type="ARBA" id="ARBA00022737"/>
    </source>
</evidence>
<feature type="domain" description="Ion transport" evidence="16">
    <location>
        <begin position="1646"/>
        <end position="1894"/>
    </location>
</feature>
<feature type="transmembrane region" description="Helical" evidence="14">
    <location>
        <begin position="1647"/>
        <end position="1668"/>
    </location>
</feature>
<name>A0A814TD32_ADIRI</name>
<keyword evidence="9" id="KW-0325">Glycoprotein</keyword>
<gene>
    <name evidence="17" type="ORF">EDS130_LOCUS22975</name>
</gene>
<evidence type="ECO:0000259" key="16">
    <source>
        <dbReference type="Pfam" id="PF00520"/>
    </source>
</evidence>